<evidence type="ECO:0000313" key="2">
    <source>
        <dbReference type="EMBL" id="MBA6068127.1"/>
    </source>
</evidence>
<comment type="caution">
    <text evidence="2">The sequence shown here is derived from an EMBL/GenBank/DDBJ whole genome shotgun (WGS) entry which is preliminary data.</text>
</comment>
<keyword evidence="1" id="KW-0812">Transmembrane</keyword>
<dbReference type="InterPro" id="IPR047756">
    <property type="entry name" value="IcmT-like"/>
</dbReference>
<dbReference type="AlphaFoldDB" id="A0A7W2JZS1"/>
<dbReference type="Proteomes" id="UP000541770">
    <property type="component" value="Unassembled WGS sequence"/>
</dbReference>
<evidence type="ECO:0000313" key="3">
    <source>
        <dbReference type="Proteomes" id="UP000541770"/>
    </source>
</evidence>
<name>A0A7W2JZS1_9PSED</name>
<keyword evidence="1" id="KW-1133">Transmembrane helix</keyword>
<feature type="transmembrane region" description="Helical" evidence="1">
    <location>
        <begin position="17"/>
        <end position="36"/>
    </location>
</feature>
<proteinExistence type="predicted"/>
<dbReference type="EMBL" id="JACGDE010000025">
    <property type="protein sequence ID" value="MBA6068127.1"/>
    <property type="molecule type" value="Genomic_DNA"/>
</dbReference>
<dbReference type="RefSeq" id="WP_182324925.1">
    <property type="nucleotide sequence ID" value="NZ_JACGDE010000025.1"/>
</dbReference>
<protein>
    <submittedName>
        <fullName evidence="2">Conjugal transfer protein</fullName>
    </submittedName>
</protein>
<evidence type="ECO:0000256" key="1">
    <source>
        <dbReference type="SAM" id="Phobius"/>
    </source>
</evidence>
<organism evidence="2 3">
    <name type="scientific">Pseudomonas mosselii</name>
    <dbReference type="NCBI Taxonomy" id="78327"/>
    <lineage>
        <taxon>Bacteria</taxon>
        <taxon>Pseudomonadati</taxon>
        <taxon>Pseudomonadota</taxon>
        <taxon>Gammaproteobacteria</taxon>
        <taxon>Pseudomonadales</taxon>
        <taxon>Pseudomonadaceae</taxon>
        <taxon>Pseudomonas</taxon>
    </lineage>
</organism>
<feature type="transmembrane region" description="Helical" evidence="1">
    <location>
        <begin position="42"/>
        <end position="71"/>
    </location>
</feature>
<keyword evidence="1" id="KW-0472">Membrane</keyword>
<gene>
    <name evidence="2" type="ORF">H4C75_25660</name>
</gene>
<accession>A0A7W2JZS1</accession>
<reference evidence="2 3" key="1">
    <citation type="submission" date="2020-07" db="EMBL/GenBank/DDBJ databases">
        <title>Diversity of carbapenemase encoding genes among Pseudomonas putida group clinical isolates in a tertiary Brazilian hospital.</title>
        <authorList>
            <person name="Alberto-Lei F."/>
            <person name="Nodari C.S."/>
            <person name="Streling A.P."/>
            <person name="Paulino J.T."/>
            <person name="Bessa-Neto F.O."/>
            <person name="Cayo R."/>
            <person name="Gales A.C."/>
        </authorList>
    </citation>
    <scope>NUCLEOTIDE SEQUENCE [LARGE SCALE GENOMIC DNA]</scope>
    <source>
        <strain evidence="2 3">14802</strain>
    </source>
</reference>
<dbReference type="NCBIfam" id="NF038220">
    <property type="entry name" value="IcmT_TraK"/>
    <property type="match status" value="1"/>
</dbReference>
<sequence length="92" mass="11114">MSDQDDPGYWKNAGRHLGVFGIPAPLFLLYLFWFRFPSWMTVYVITAVLAVFWLLSYFGWTFDVMVARVVYLVRGSRIYGRPWWYRRFTDKE</sequence>